<organism evidence="1">
    <name type="scientific">Petromyces alliaceus</name>
    <name type="common">Aspergillus alliaceus</name>
    <dbReference type="NCBI Taxonomy" id="209559"/>
    <lineage>
        <taxon>Eukaryota</taxon>
        <taxon>Fungi</taxon>
        <taxon>Dikarya</taxon>
        <taxon>Ascomycota</taxon>
        <taxon>Pezizomycotina</taxon>
        <taxon>Eurotiomycetes</taxon>
        <taxon>Eurotiomycetidae</taxon>
        <taxon>Eurotiales</taxon>
        <taxon>Aspergillaceae</taxon>
        <taxon>Aspergillus</taxon>
        <taxon>Aspergillus subgen. Circumdati</taxon>
    </lineage>
</organism>
<name>A0A5N7CGY5_PETAA</name>
<reference evidence="1" key="1">
    <citation type="submission" date="2019-04" db="EMBL/GenBank/DDBJ databases">
        <title>Friends and foes A comparative genomics studyof 23 Aspergillus species from section Flavi.</title>
        <authorList>
            <consortium name="DOE Joint Genome Institute"/>
            <person name="Kjaerbolling I."/>
            <person name="Vesth T."/>
            <person name="Frisvad J.C."/>
            <person name="Nybo J.L."/>
            <person name="Theobald S."/>
            <person name="Kildgaard S."/>
            <person name="Isbrandt T."/>
            <person name="Kuo A."/>
            <person name="Sato A."/>
            <person name="Lyhne E.K."/>
            <person name="Kogle M.E."/>
            <person name="Wiebenga A."/>
            <person name="Kun R.S."/>
            <person name="Lubbers R.J."/>
            <person name="Makela M.R."/>
            <person name="Barry K."/>
            <person name="Chovatia M."/>
            <person name="Clum A."/>
            <person name="Daum C."/>
            <person name="Haridas S."/>
            <person name="He G."/>
            <person name="LaButti K."/>
            <person name="Lipzen A."/>
            <person name="Mondo S."/>
            <person name="Riley R."/>
            <person name="Salamov A."/>
            <person name="Simmons B.A."/>
            <person name="Magnuson J.K."/>
            <person name="Henrissat B."/>
            <person name="Mortensen U.H."/>
            <person name="Larsen T.O."/>
            <person name="Devries R.P."/>
            <person name="Grigoriev I.V."/>
            <person name="Machida M."/>
            <person name="Baker S.E."/>
            <person name="Andersen M.R."/>
        </authorList>
    </citation>
    <scope>NUCLEOTIDE SEQUENCE [LARGE SCALE GENOMIC DNA]</scope>
    <source>
        <strain evidence="1">IBT 14317</strain>
    </source>
</reference>
<dbReference type="OrthoDB" id="2735536at2759"/>
<protein>
    <submittedName>
        <fullName evidence="1">Uncharacterized protein</fullName>
    </submittedName>
</protein>
<dbReference type="Proteomes" id="UP000326877">
    <property type="component" value="Unassembled WGS sequence"/>
</dbReference>
<accession>A0A5N7CGY5</accession>
<dbReference type="Gene3D" id="3.40.50.720">
    <property type="entry name" value="NAD(P)-binding Rossmann-like Domain"/>
    <property type="match status" value="1"/>
</dbReference>
<evidence type="ECO:0000313" key="1">
    <source>
        <dbReference type="EMBL" id="KAE8393441.1"/>
    </source>
</evidence>
<gene>
    <name evidence="1" type="ORF">BDV23DRAFT_180509</name>
</gene>
<dbReference type="EMBL" id="ML735229">
    <property type="protein sequence ID" value="KAE8393441.1"/>
    <property type="molecule type" value="Genomic_DNA"/>
</dbReference>
<dbReference type="AlphaFoldDB" id="A0A5N7CGY5"/>
<sequence>MPNEAILINGASGFIVTKTRSKHFYEPVTMFAARSDIVGAKAFVEAVQGITGPIHTTTTFLIEVEDRDRELLRLAIEGTINILGSVRRHAPQVR</sequence>
<proteinExistence type="predicted"/>